<feature type="transmembrane region" description="Helical" evidence="6">
    <location>
        <begin position="47"/>
        <end position="63"/>
    </location>
</feature>
<proteinExistence type="inferred from homology"/>
<dbReference type="PANTHER" id="PTHR43461">
    <property type="entry name" value="TRANSMEMBRANE PROTEIN 256"/>
    <property type="match status" value="1"/>
</dbReference>
<comment type="subcellular location">
    <subcellularLocation>
        <location evidence="1">Membrane</location>
        <topology evidence="1">Multi-pass membrane protein</topology>
    </subcellularLocation>
</comment>
<dbReference type="STRING" id="283786.SAMN04487990_11441"/>
<evidence type="ECO:0000256" key="1">
    <source>
        <dbReference type="ARBA" id="ARBA00004141"/>
    </source>
</evidence>
<reference evidence="7 8" key="1">
    <citation type="submission" date="2016-10" db="EMBL/GenBank/DDBJ databases">
        <authorList>
            <person name="de Groot N.N."/>
        </authorList>
    </citation>
    <scope>NUCLEOTIDE SEQUENCE [LARGE SCALE GENOMIC DNA]</scope>
    <source>
        <strain evidence="7 8">DSM 23842</strain>
    </source>
</reference>
<evidence type="ECO:0000256" key="6">
    <source>
        <dbReference type="SAM" id="Phobius"/>
    </source>
</evidence>
<feature type="transmembrane region" description="Helical" evidence="6">
    <location>
        <begin position="101"/>
        <end position="124"/>
    </location>
</feature>
<organism evidence="7 8">
    <name type="scientific">Bizionia paragorgiae</name>
    <dbReference type="NCBI Taxonomy" id="283786"/>
    <lineage>
        <taxon>Bacteria</taxon>
        <taxon>Pseudomonadati</taxon>
        <taxon>Bacteroidota</taxon>
        <taxon>Flavobacteriia</taxon>
        <taxon>Flavobacteriales</taxon>
        <taxon>Flavobacteriaceae</taxon>
        <taxon>Bizionia</taxon>
    </lineage>
</organism>
<dbReference type="GO" id="GO:0016020">
    <property type="term" value="C:membrane"/>
    <property type="evidence" value="ECO:0007669"/>
    <property type="project" value="UniProtKB-SubCell"/>
</dbReference>
<evidence type="ECO:0000256" key="2">
    <source>
        <dbReference type="ARBA" id="ARBA00009694"/>
    </source>
</evidence>
<dbReference type="Pfam" id="PF04241">
    <property type="entry name" value="DUF423"/>
    <property type="match status" value="1"/>
</dbReference>
<dbReference type="AlphaFoldDB" id="A0A1H4BDZ3"/>
<dbReference type="InterPro" id="IPR006696">
    <property type="entry name" value="DUF423"/>
</dbReference>
<keyword evidence="3 6" id="KW-0812">Transmembrane</keyword>
<dbReference type="EMBL" id="FNQK01000014">
    <property type="protein sequence ID" value="SEA46383.1"/>
    <property type="molecule type" value="Genomic_DNA"/>
</dbReference>
<dbReference type="OrthoDB" id="9802121at2"/>
<evidence type="ECO:0000256" key="3">
    <source>
        <dbReference type="ARBA" id="ARBA00022692"/>
    </source>
</evidence>
<gene>
    <name evidence="7" type="ORF">SAMN04487990_11441</name>
</gene>
<name>A0A1H4BDZ3_BIZPA</name>
<dbReference type="PANTHER" id="PTHR43461:SF1">
    <property type="entry name" value="TRANSMEMBRANE PROTEIN 256"/>
    <property type="match status" value="1"/>
</dbReference>
<evidence type="ECO:0000313" key="7">
    <source>
        <dbReference type="EMBL" id="SEA46383.1"/>
    </source>
</evidence>
<keyword evidence="4 6" id="KW-1133">Transmembrane helix</keyword>
<evidence type="ECO:0000313" key="8">
    <source>
        <dbReference type="Proteomes" id="UP000198846"/>
    </source>
</evidence>
<keyword evidence="5 6" id="KW-0472">Membrane</keyword>
<keyword evidence="8" id="KW-1185">Reference proteome</keyword>
<evidence type="ECO:0000256" key="5">
    <source>
        <dbReference type="ARBA" id="ARBA00023136"/>
    </source>
</evidence>
<evidence type="ECO:0000256" key="4">
    <source>
        <dbReference type="ARBA" id="ARBA00022989"/>
    </source>
</evidence>
<comment type="similarity">
    <text evidence="2">Belongs to the UPF0382 family.</text>
</comment>
<protein>
    <submittedName>
        <fullName evidence="7">Uncharacterized membrane protein YgdD, TMEM256/DUF423 family</fullName>
    </submittedName>
</protein>
<dbReference type="Proteomes" id="UP000198846">
    <property type="component" value="Unassembled WGS sequence"/>
</dbReference>
<dbReference type="RefSeq" id="WP_092135143.1">
    <property type="nucleotide sequence ID" value="NZ_FNQK01000014.1"/>
</dbReference>
<feature type="transmembrane region" description="Helical" evidence="6">
    <location>
        <begin position="70"/>
        <end position="89"/>
    </location>
</feature>
<sequence length="127" mass="13700">MNRKLFISASVLGVIAVIVGAFAAHGLKPLISFEAMQSFETGVRYQMYHAFLLLFVGLSASLPETVKKGILYLVLLGVVLFSGSIYGLATDTLTSFNFKSIALVTPVGGLLLISAWVVMLISFVRIK</sequence>
<accession>A0A1H4BDZ3</accession>